<accession>A0ABN8Y0Y0</accession>
<dbReference type="Proteomes" id="UP001176941">
    <property type="component" value="Chromosome 12"/>
</dbReference>
<proteinExistence type="predicted"/>
<protein>
    <submittedName>
        <fullName evidence="2">Uncharacterized protein</fullName>
    </submittedName>
</protein>
<keyword evidence="3" id="KW-1185">Reference proteome</keyword>
<feature type="region of interest" description="Disordered" evidence="1">
    <location>
        <begin position="1"/>
        <end position="103"/>
    </location>
</feature>
<evidence type="ECO:0000313" key="2">
    <source>
        <dbReference type="EMBL" id="CAI9155068.1"/>
    </source>
</evidence>
<evidence type="ECO:0000256" key="1">
    <source>
        <dbReference type="SAM" id="MobiDB-lite"/>
    </source>
</evidence>
<evidence type="ECO:0000313" key="3">
    <source>
        <dbReference type="Proteomes" id="UP001176941"/>
    </source>
</evidence>
<name>A0ABN8Y0Y0_RANTA</name>
<reference evidence="2" key="1">
    <citation type="submission" date="2023-04" db="EMBL/GenBank/DDBJ databases">
        <authorList>
            <consortium name="ELIXIR-Norway"/>
        </authorList>
    </citation>
    <scope>NUCLEOTIDE SEQUENCE [LARGE SCALE GENOMIC DNA]</scope>
</reference>
<dbReference type="EMBL" id="OX459948">
    <property type="protein sequence ID" value="CAI9155068.1"/>
    <property type="molecule type" value="Genomic_DNA"/>
</dbReference>
<organism evidence="2 3">
    <name type="scientific">Rangifer tarandus platyrhynchus</name>
    <name type="common">Svalbard reindeer</name>
    <dbReference type="NCBI Taxonomy" id="3082113"/>
    <lineage>
        <taxon>Eukaryota</taxon>
        <taxon>Metazoa</taxon>
        <taxon>Chordata</taxon>
        <taxon>Craniata</taxon>
        <taxon>Vertebrata</taxon>
        <taxon>Euteleostomi</taxon>
        <taxon>Mammalia</taxon>
        <taxon>Eutheria</taxon>
        <taxon>Laurasiatheria</taxon>
        <taxon>Artiodactyla</taxon>
        <taxon>Ruminantia</taxon>
        <taxon>Pecora</taxon>
        <taxon>Cervidae</taxon>
        <taxon>Odocoileinae</taxon>
        <taxon>Rangifer</taxon>
    </lineage>
</organism>
<sequence>MIGAPRYQLPWVRCAGSPPGAQMRGHLDEEPRGGGQSKDNGHLGQATREGASKGSKPEEELHSESLCQGSGSGLGWGTVTSGEAGPAGPEQADSRAADEAGVRTHFTSSLWPGCLSVSHVCPGLTACTRASL</sequence>
<feature type="compositionally biased region" description="Basic and acidic residues" evidence="1">
    <location>
        <begin position="92"/>
        <end position="102"/>
    </location>
</feature>
<gene>
    <name evidence="2" type="ORF">MRATA1EN1_LOCUS4030</name>
</gene>